<proteinExistence type="predicted"/>
<evidence type="ECO:0000313" key="2">
    <source>
        <dbReference type="Proteomes" id="UP000446658"/>
    </source>
</evidence>
<gene>
    <name evidence="1" type="ORF">GKE73_09165</name>
</gene>
<dbReference type="RefSeq" id="WP_230370056.1">
    <property type="nucleotide sequence ID" value="NZ_WLYX01000001.1"/>
</dbReference>
<organism evidence="1 2">
    <name type="scientific">Paludibacterium denitrificans</name>
    <dbReference type="NCBI Taxonomy" id="2675226"/>
    <lineage>
        <taxon>Bacteria</taxon>
        <taxon>Pseudomonadati</taxon>
        <taxon>Pseudomonadota</taxon>
        <taxon>Betaproteobacteria</taxon>
        <taxon>Neisseriales</taxon>
        <taxon>Chromobacteriaceae</taxon>
        <taxon>Paludibacterium</taxon>
    </lineage>
</organism>
<dbReference type="Proteomes" id="UP000446658">
    <property type="component" value="Unassembled WGS sequence"/>
</dbReference>
<dbReference type="EMBL" id="WLYX01000001">
    <property type="protein sequence ID" value="MTD33249.1"/>
    <property type="molecule type" value="Genomic_DNA"/>
</dbReference>
<reference evidence="1 2" key="1">
    <citation type="submission" date="2019-11" db="EMBL/GenBank/DDBJ databases">
        <title>Draft genome sequence of Paludibacterium sp. dN18-1.</title>
        <authorList>
            <person name="Im W.-T."/>
        </authorList>
    </citation>
    <scope>NUCLEOTIDE SEQUENCE [LARGE SCALE GENOMIC DNA]</scope>
    <source>
        <strain evidence="2">dN 18-1</strain>
    </source>
</reference>
<accession>A0A844GC77</accession>
<name>A0A844GC77_9NEIS</name>
<protein>
    <submittedName>
        <fullName evidence="1">Uncharacterized protein</fullName>
    </submittedName>
</protein>
<comment type="caution">
    <text evidence="1">The sequence shown here is derived from an EMBL/GenBank/DDBJ whole genome shotgun (WGS) entry which is preliminary data.</text>
</comment>
<evidence type="ECO:0000313" key="1">
    <source>
        <dbReference type="EMBL" id="MTD33249.1"/>
    </source>
</evidence>
<dbReference type="AlphaFoldDB" id="A0A844GC77"/>
<sequence length="125" mass="13266">MDANLIATLMESYAALHAEPRRQPGVPCSAPTVSEHDLSVLESTVQVMQDDVAAALQGLGQLVSNYPRGIGDEAEILPKLGSMLRVMGDALAVANDSGTAVSNQQWIHEQIRTKSPESITGGCHE</sequence>
<keyword evidence="2" id="KW-1185">Reference proteome</keyword>